<dbReference type="EC" id="2.4.-.-" evidence="2"/>
<keyword evidence="2" id="KW-0808">Transferase</keyword>
<dbReference type="EMBL" id="JAZHOG010000001">
    <property type="protein sequence ID" value="MEJ8566439.1"/>
    <property type="molecule type" value="Genomic_DNA"/>
</dbReference>
<organism evidence="2 3">
    <name type="scientific">Elongatibacter sediminis</name>
    <dbReference type="NCBI Taxonomy" id="3119006"/>
    <lineage>
        <taxon>Bacteria</taxon>
        <taxon>Pseudomonadati</taxon>
        <taxon>Pseudomonadota</taxon>
        <taxon>Gammaproteobacteria</taxon>
        <taxon>Chromatiales</taxon>
        <taxon>Wenzhouxiangellaceae</taxon>
        <taxon>Elongatibacter</taxon>
    </lineage>
</organism>
<dbReference type="RefSeq" id="WP_354693758.1">
    <property type="nucleotide sequence ID" value="NZ_JAZHOG010000001.1"/>
</dbReference>
<sequence>MRPPLVSVMIPTWRPDPEYLETAVASVLAQFEPGQAVQIELVDDCSPDFDVSAFADRFGTGRPGSGRVSARRNERRLGLVGNWNSCLEHAKHPWVHLLHQDDFVLDGFYAALQGGVGRTPQAALAFSASYFVDGDGLAWAPKLVAQDAPGILEDWMQAVFARLAIQCSATLVRADAVRALGGFDTALAYTPDWDLWQRLAVDFPIWFDPRPLAAFRQHSGSETSRQRASGAHVAEIFQCIERFPARLGPEAVEPVSRTARRHYAAFAVEEAWTVLPTPGGAGRAGGLLKLAWQRTSTLTLAAALCMCLARACVRPLVSRRRPLDLSRTAR</sequence>
<dbReference type="AlphaFoldDB" id="A0AAW9RB29"/>
<dbReference type="PANTHER" id="PTHR43685:SF2">
    <property type="entry name" value="GLYCOSYLTRANSFERASE 2-LIKE DOMAIN-CONTAINING PROTEIN"/>
    <property type="match status" value="1"/>
</dbReference>
<dbReference type="Proteomes" id="UP001359886">
    <property type="component" value="Unassembled WGS sequence"/>
</dbReference>
<reference evidence="2 3" key="1">
    <citation type="submission" date="2024-02" db="EMBL/GenBank/DDBJ databases">
        <title>A novel Wenzhouxiangellaceae bacterium, isolated from coastal sediments.</title>
        <authorList>
            <person name="Du Z.-J."/>
            <person name="Ye Y.-Q."/>
            <person name="Zhang X.-Y."/>
        </authorList>
    </citation>
    <scope>NUCLEOTIDE SEQUENCE [LARGE SCALE GENOMIC DNA]</scope>
    <source>
        <strain evidence="2 3">CH-27</strain>
    </source>
</reference>
<proteinExistence type="predicted"/>
<dbReference type="PANTHER" id="PTHR43685">
    <property type="entry name" value="GLYCOSYLTRANSFERASE"/>
    <property type="match status" value="1"/>
</dbReference>
<gene>
    <name evidence="2" type="ORF">V3330_02270</name>
</gene>
<dbReference type="InterPro" id="IPR001173">
    <property type="entry name" value="Glyco_trans_2-like"/>
</dbReference>
<evidence type="ECO:0000259" key="1">
    <source>
        <dbReference type="Pfam" id="PF00535"/>
    </source>
</evidence>
<keyword evidence="3" id="KW-1185">Reference proteome</keyword>
<evidence type="ECO:0000313" key="2">
    <source>
        <dbReference type="EMBL" id="MEJ8566439.1"/>
    </source>
</evidence>
<protein>
    <submittedName>
        <fullName evidence="2">Glycosyltransferase</fullName>
        <ecNumber evidence="2">2.4.-.-</ecNumber>
    </submittedName>
</protein>
<dbReference type="SUPFAM" id="SSF53448">
    <property type="entry name" value="Nucleotide-diphospho-sugar transferases"/>
    <property type="match status" value="1"/>
</dbReference>
<dbReference type="Pfam" id="PF00535">
    <property type="entry name" value="Glycos_transf_2"/>
    <property type="match status" value="1"/>
</dbReference>
<evidence type="ECO:0000313" key="3">
    <source>
        <dbReference type="Proteomes" id="UP001359886"/>
    </source>
</evidence>
<dbReference type="Gene3D" id="3.90.550.10">
    <property type="entry name" value="Spore Coat Polysaccharide Biosynthesis Protein SpsA, Chain A"/>
    <property type="match status" value="1"/>
</dbReference>
<keyword evidence="2" id="KW-0328">Glycosyltransferase</keyword>
<name>A0AAW9RB29_9GAMM</name>
<comment type="caution">
    <text evidence="2">The sequence shown here is derived from an EMBL/GenBank/DDBJ whole genome shotgun (WGS) entry which is preliminary data.</text>
</comment>
<dbReference type="GO" id="GO:0016757">
    <property type="term" value="F:glycosyltransferase activity"/>
    <property type="evidence" value="ECO:0007669"/>
    <property type="project" value="UniProtKB-KW"/>
</dbReference>
<feature type="domain" description="Glycosyltransferase 2-like" evidence="1">
    <location>
        <begin position="7"/>
        <end position="133"/>
    </location>
</feature>
<accession>A0AAW9RB29</accession>
<dbReference type="InterPro" id="IPR050834">
    <property type="entry name" value="Glycosyltransf_2"/>
</dbReference>
<dbReference type="InterPro" id="IPR029044">
    <property type="entry name" value="Nucleotide-diphossugar_trans"/>
</dbReference>